<sequence length="576" mass="67812">MQRERYEIFKAQDQEKGHFDCAIEIGGKKIFIHKYFLVAASETFSVMFSDRWYGKNATELRIENPEYSYESFFEFLCFIYSGSCELTKENVFAITDMSEYYNIPFLKEECEEFLSCMDITVENIEFLVDFAYKYSFESFSAKLGEFIRYNFYDIVSSNEFIHYKKPFVQILSYCGKAGSAEEELVFAKIYEWATHKAIKNKTEDVEDVKSIIKAELNEFLPNVKFSKMGIEFLYEFAKIVVLEKQQTDIDLNDAIKEEISDFLPEIKFHQMSFEFLMDFVLEKEFYFSFVDLYKILATEDEEDAFRSVYKLAIKQAYMKQNSIPDPNFNLVSVIKNKLIGVFPIVKYSNMNYYFLLNFVVEKGFFLSTKDFQDLVNAYIFATTAEDTFKDIYELAVIQVLAKQKFSNDKNFEFKNAVKNELVEIFPLFDFSTMKRKFLMEFVVPNEVITEEEAHCMSDICIKIECDGKTITGIFKDVFGIINSLSSNGYINSSNAWNEHHLLKTRFKIPTIRSTVIQRKDIYWYLCLNNDGILTVKHQMLVTENDYIISQMKTESGQEFLFNRYKTVLLTTKYKDD</sequence>
<dbReference type="Pfam" id="PF00651">
    <property type="entry name" value="BTB"/>
    <property type="match status" value="1"/>
</dbReference>
<dbReference type="WBParaSite" id="PDA_v2.g15469.t1">
    <property type="protein sequence ID" value="PDA_v2.g15469.t1"/>
    <property type="gene ID" value="PDA_v2.g15469"/>
</dbReference>
<name>A0A914PID3_9BILA</name>
<dbReference type="SMART" id="SM00225">
    <property type="entry name" value="BTB"/>
    <property type="match status" value="1"/>
</dbReference>
<dbReference type="Gene3D" id="3.30.710.10">
    <property type="entry name" value="Potassium Channel Kv1.1, Chain A"/>
    <property type="match status" value="1"/>
</dbReference>
<evidence type="ECO:0000313" key="3">
    <source>
        <dbReference type="WBParaSite" id="PDA_v2.g15469.t1"/>
    </source>
</evidence>
<dbReference type="SUPFAM" id="SSF54695">
    <property type="entry name" value="POZ domain"/>
    <property type="match status" value="1"/>
</dbReference>
<dbReference type="Proteomes" id="UP000887578">
    <property type="component" value="Unplaced"/>
</dbReference>
<dbReference type="PANTHER" id="PTHR24410:SF23">
    <property type="entry name" value="BTB DOMAIN-CONTAINING PROTEIN-RELATED"/>
    <property type="match status" value="1"/>
</dbReference>
<dbReference type="AlphaFoldDB" id="A0A914PID3"/>
<protein>
    <submittedName>
        <fullName evidence="3">BTB domain-containing protein</fullName>
    </submittedName>
</protein>
<dbReference type="Gene3D" id="1.25.40.420">
    <property type="match status" value="1"/>
</dbReference>
<dbReference type="CDD" id="cd18186">
    <property type="entry name" value="BTB_POZ_ZBTB_KLHL-like"/>
    <property type="match status" value="1"/>
</dbReference>
<dbReference type="InterPro" id="IPR051481">
    <property type="entry name" value="BTB-POZ/Galectin-3-binding"/>
</dbReference>
<accession>A0A914PID3</accession>
<organism evidence="2 3">
    <name type="scientific">Panagrolaimus davidi</name>
    <dbReference type="NCBI Taxonomy" id="227884"/>
    <lineage>
        <taxon>Eukaryota</taxon>
        <taxon>Metazoa</taxon>
        <taxon>Ecdysozoa</taxon>
        <taxon>Nematoda</taxon>
        <taxon>Chromadorea</taxon>
        <taxon>Rhabditida</taxon>
        <taxon>Tylenchina</taxon>
        <taxon>Panagrolaimomorpha</taxon>
        <taxon>Panagrolaimoidea</taxon>
        <taxon>Panagrolaimidae</taxon>
        <taxon>Panagrolaimus</taxon>
    </lineage>
</organism>
<dbReference type="InterPro" id="IPR000210">
    <property type="entry name" value="BTB/POZ_dom"/>
</dbReference>
<dbReference type="PROSITE" id="PS50097">
    <property type="entry name" value="BTB"/>
    <property type="match status" value="1"/>
</dbReference>
<evidence type="ECO:0000313" key="2">
    <source>
        <dbReference type="Proteomes" id="UP000887578"/>
    </source>
</evidence>
<evidence type="ECO:0000259" key="1">
    <source>
        <dbReference type="PROSITE" id="PS50097"/>
    </source>
</evidence>
<dbReference type="PANTHER" id="PTHR24410">
    <property type="entry name" value="HL07962P-RELATED"/>
    <property type="match status" value="1"/>
</dbReference>
<dbReference type="InterPro" id="IPR011333">
    <property type="entry name" value="SKP1/BTB/POZ_sf"/>
</dbReference>
<keyword evidence="2" id="KW-1185">Reference proteome</keyword>
<reference evidence="3" key="1">
    <citation type="submission" date="2022-11" db="UniProtKB">
        <authorList>
            <consortium name="WormBaseParasite"/>
        </authorList>
    </citation>
    <scope>IDENTIFICATION</scope>
</reference>
<proteinExistence type="predicted"/>
<feature type="domain" description="BTB" evidence="1">
    <location>
        <begin position="19"/>
        <end position="88"/>
    </location>
</feature>